<evidence type="ECO:0000313" key="1">
    <source>
        <dbReference type="EMBL" id="TKB43757.1"/>
    </source>
</evidence>
<dbReference type="InterPro" id="IPR032251">
    <property type="entry name" value="DUF4826"/>
</dbReference>
<dbReference type="Proteomes" id="UP000307999">
    <property type="component" value="Unassembled WGS sequence"/>
</dbReference>
<dbReference type="Pfam" id="PF16108">
    <property type="entry name" value="DUF4826"/>
    <property type="match status" value="1"/>
</dbReference>
<organism evidence="1 2">
    <name type="scientific">Thalassotalea mangrovi</name>
    <dbReference type="NCBI Taxonomy" id="2572245"/>
    <lineage>
        <taxon>Bacteria</taxon>
        <taxon>Pseudomonadati</taxon>
        <taxon>Pseudomonadota</taxon>
        <taxon>Gammaproteobacteria</taxon>
        <taxon>Alteromonadales</taxon>
        <taxon>Colwelliaceae</taxon>
        <taxon>Thalassotalea</taxon>
    </lineage>
</organism>
<accession>A0A4U1B2G0</accession>
<sequence>MSDSDNKKPEQMTEENRSAWVREQYQKATKYMAEKGLVVESVATEESRYVAPLVAVWKLQAMDKQSYWVISGDLPADHIPVANAVDGREALRNFSMKWQLQAQNLMANAADNTQVEFANLLVSRAEGLYQMFDNEKLWTTNAS</sequence>
<gene>
    <name evidence="1" type="ORF">E8M12_14125</name>
</gene>
<dbReference type="EMBL" id="SWDB01000034">
    <property type="protein sequence ID" value="TKB43757.1"/>
    <property type="molecule type" value="Genomic_DNA"/>
</dbReference>
<evidence type="ECO:0000313" key="2">
    <source>
        <dbReference type="Proteomes" id="UP000307999"/>
    </source>
</evidence>
<protein>
    <submittedName>
        <fullName evidence="1">DUF4826 family protein</fullName>
    </submittedName>
</protein>
<name>A0A4U1B2G0_9GAMM</name>
<dbReference type="AlphaFoldDB" id="A0A4U1B2G0"/>
<comment type="caution">
    <text evidence="1">The sequence shown here is derived from an EMBL/GenBank/DDBJ whole genome shotgun (WGS) entry which is preliminary data.</text>
</comment>
<reference evidence="1 2" key="1">
    <citation type="submission" date="2019-04" db="EMBL/GenBank/DDBJ databases">
        <title>Thalassotalea guangxiensis sp. nov., isolated from sediment of the coastal wetland.</title>
        <authorList>
            <person name="Zheng S."/>
            <person name="Zhang D."/>
        </authorList>
    </citation>
    <scope>NUCLEOTIDE SEQUENCE [LARGE SCALE GENOMIC DNA]</scope>
    <source>
        <strain evidence="1 2">ZS-4</strain>
    </source>
</reference>
<keyword evidence="2" id="KW-1185">Reference proteome</keyword>
<proteinExistence type="predicted"/>
<dbReference type="OrthoDB" id="3078260at2"/>
<dbReference type="RefSeq" id="WP_136736911.1">
    <property type="nucleotide sequence ID" value="NZ_SWDB01000034.1"/>
</dbReference>